<dbReference type="InParanoid" id="A0A2G4YUY6"/>
<comment type="caution">
    <text evidence="1">The sequence shown here is derived from an EMBL/GenBank/DDBJ whole genome shotgun (WGS) entry which is preliminary data.</text>
</comment>
<evidence type="ECO:0000313" key="1">
    <source>
        <dbReference type="EMBL" id="PHZ86152.1"/>
    </source>
</evidence>
<protein>
    <submittedName>
        <fullName evidence="1">Uncharacterized protein</fullName>
    </submittedName>
</protein>
<dbReference type="Proteomes" id="UP000229730">
    <property type="component" value="Unassembled WGS sequence"/>
</dbReference>
<dbReference type="AlphaFoldDB" id="A0A2G4YUY6"/>
<evidence type="ECO:0000313" key="2">
    <source>
        <dbReference type="Proteomes" id="UP000229730"/>
    </source>
</evidence>
<gene>
    <name evidence="1" type="ORF">CRD36_05635</name>
</gene>
<proteinExistence type="predicted"/>
<dbReference type="EMBL" id="PDEM01000009">
    <property type="protein sequence ID" value="PHZ86152.1"/>
    <property type="molecule type" value="Genomic_DNA"/>
</dbReference>
<organism evidence="1 2">
    <name type="scientific">Paremcibacter congregatus</name>
    <dbReference type="NCBI Taxonomy" id="2043170"/>
    <lineage>
        <taxon>Bacteria</taxon>
        <taxon>Pseudomonadati</taxon>
        <taxon>Pseudomonadota</taxon>
        <taxon>Alphaproteobacteria</taxon>
        <taxon>Emcibacterales</taxon>
        <taxon>Emcibacteraceae</taxon>
        <taxon>Paremcibacter</taxon>
    </lineage>
</organism>
<accession>A0A2G4YUY6</accession>
<sequence length="88" mass="10803">MSMDPSAEAGMTRVVSKRREMRIIIYDLNVEKHAMFTTNNYNYGGEVWQRKILKIHCLLRHLPDYFRLEKMQIMKEALRRYTWHHYQL</sequence>
<reference evidence="1 2" key="1">
    <citation type="submission" date="2017-10" db="EMBL/GenBank/DDBJ databases">
        <title>Frigbacter circumglobatus gen. nov. sp. nov., isolated from sediment cultured in situ.</title>
        <authorList>
            <person name="Zhao Z."/>
        </authorList>
    </citation>
    <scope>NUCLEOTIDE SEQUENCE [LARGE SCALE GENOMIC DNA]</scope>
    <source>
        <strain evidence="1 2">ZYL</strain>
    </source>
</reference>
<name>A0A2G4YUY6_9PROT</name>
<keyword evidence="2" id="KW-1185">Reference proteome</keyword>